<dbReference type="SUPFAM" id="SSF46689">
    <property type="entry name" value="Homeodomain-like"/>
    <property type="match status" value="1"/>
</dbReference>
<sequence>MARHKKLDRNALLDAAEILVRERGSHALSLANVAETANVSKGGIQSNFGTRENLINALLERWEGTLQNAVVTISEQAAPSVSELDIQIQASRLAYNQNPDHYKAMMILITQSDELRSRSRDWFRDSLSKVEKNKLTSRNDKLKLLLNEAMIAIHALDLTSLSEQEWKYLLEDLDAKMEN</sequence>
<evidence type="ECO:0000256" key="1">
    <source>
        <dbReference type="ARBA" id="ARBA00023125"/>
    </source>
</evidence>
<name>A0ABX6V739_9GAMM</name>
<feature type="domain" description="HTH tetR-type" evidence="3">
    <location>
        <begin position="6"/>
        <end position="66"/>
    </location>
</feature>
<dbReference type="InterPro" id="IPR001647">
    <property type="entry name" value="HTH_TetR"/>
</dbReference>
<evidence type="ECO:0000259" key="3">
    <source>
        <dbReference type="PROSITE" id="PS50977"/>
    </source>
</evidence>
<feature type="DNA-binding region" description="H-T-H motif" evidence="2">
    <location>
        <begin position="29"/>
        <end position="48"/>
    </location>
</feature>
<proteinExistence type="predicted"/>
<gene>
    <name evidence="4" type="ORF">FM038_009580</name>
</gene>
<evidence type="ECO:0000313" key="5">
    <source>
        <dbReference type="Proteomes" id="UP000316416"/>
    </source>
</evidence>
<evidence type="ECO:0000313" key="4">
    <source>
        <dbReference type="EMBL" id="QPG57668.2"/>
    </source>
</evidence>
<dbReference type="RefSeq" id="WP_185965658.1">
    <property type="nucleotide sequence ID" value="NZ_CP045503.2"/>
</dbReference>
<dbReference type="Proteomes" id="UP000316416">
    <property type="component" value="Chromosome"/>
</dbReference>
<dbReference type="PRINTS" id="PR00455">
    <property type="entry name" value="HTHTETR"/>
</dbReference>
<dbReference type="PROSITE" id="PS50977">
    <property type="entry name" value="HTH_TETR_2"/>
    <property type="match status" value="1"/>
</dbReference>
<evidence type="ECO:0000256" key="2">
    <source>
        <dbReference type="PROSITE-ProRule" id="PRU00335"/>
    </source>
</evidence>
<accession>A0ABX6V739</accession>
<keyword evidence="1 2" id="KW-0238">DNA-binding</keyword>
<reference evidence="4" key="1">
    <citation type="submission" date="2021-07" db="EMBL/GenBank/DDBJ databases">
        <title>Shewanella sp. YLB-07 whole genome sequence.</title>
        <authorList>
            <person name="Yu L."/>
        </authorList>
    </citation>
    <scope>NUCLEOTIDE SEQUENCE</scope>
    <source>
        <strain evidence="4">YLB-08</strain>
    </source>
</reference>
<keyword evidence="5" id="KW-1185">Reference proteome</keyword>
<organism evidence="4 5">
    <name type="scientific">Shewanella eurypsychrophilus</name>
    <dbReference type="NCBI Taxonomy" id="2593656"/>
    <lineage>
        <taxon>Bacteria</taxon>
        <taxon>Pseudomonadati</taxon>
        <taxon>Pseudomonadota</taxon>
        <taxon>Gammaproteobacteria</taxon>
        <taxon>Alteromonadales</taxon>
        <taxon>Shewanellaceae</taxon>
        <taxon>Shewanella</taxon>
    </lineage>
</organism>
<dbReference type="Pfam" id="PF00440">
    <property type="entry name" value="TetR_N"/>
    <property type="match status" value="1"/>
</dbReference>
<dbReference type="InterPro" id="IPR009057">
    <property type="entry name" value="Homeodomain-like_sf"/>
</dbReference>
<protein>
    <submittedName>
        <fullName evidence="4">TetR/AcrR family transcriptional regulator</fullName>
    </submittedName>
</protein>
<dbReference type="EMBL" id="CP045503">
    <property type="protein sequence ID" value="QPG57668.2"/>
    <property type="molecule type" value="Genomic_DNA"/>
</dbReference>
<dbReference type="Gene3D" id="1.10.357.10">
    <property type="entry name" value="Tetracycline Repressor, domain 2"/>
    <property type="match status" value="1"/>
</dbReference>